<accession>A0A0W0Y4D4</accession>
<reference evidence="1 2" key="1">
    <citation type="submission" date="2015-11" db="EMBL/GenBank/DDBJ databases">
        <title>Genomic analysis of 38 Legionella species identifies large and diverse effector repertoires.</title>
        <authorList>
            <person name="Burstein D."/>
            <person name="Amaro F."/>
            <person name="Zusman T."/>
            <person name="Lifshitz Z."/>
            <person name="Cohen O."/>
            <person name="Gilbert J.A."/>
            <person name="Pupko T."/>
            <person name="Shuman H.A."/>
            <person name="Segal G."/>
        </authorList>
    </citation>
    <scope>NUCLEOTIDE SEQUENCE [LARGE SCALE GENOMIC DNA]</scope>
    <source>
        <strain evidence="1 2">CDC#1442-AUS-E</strain>
    </source>
</reference>
<proteinExistence type="predicted"/>
<sequence length="772" mass="90301">MTPWYKELLTPLIRRIADDDEKLLAVNFVNKVFYFVEMEVFNKILPLEWSLGVIYHLFKEFGRENKPILLKEFVHLFLGLSLLHAKYANDFVVWTSDFVPVLPLPKPEIPKNYARPLIMHRLYNQFREDLIYLQVVQGKIYYFYLYGGTARESFIDNLNRESKSIIQKKIEGRKLLTESEAALLRKALTLKNPQIEFLKKHPNAAFCTTSYPRWDQIKRSQYSENEKESLFTAREIISEIEIEVWPKLKFEMGFGLRPNSKRGKLLHDLFMQEHSDFFYISLCSDYCKVEGGSLQLRRFIHRVIPKPIRAAWEHLFKIIPPVYHNLFIHSLWALDIPVRDRELLESIMTLLKRFPASFSSLLPTFSSKLLHLFLQLQQAYEVPESKVAELELKLQLLQYLHEYDYQIHDMGWQKLTEAVEDKLLSNSSYALLFSHISNLNCIECNLSSFQVELRELACKLFREESRGDPEQHFESYYTIFLNRLYDRRVVLTSPQGHAVVQTLIDIGKQKFCNSSAYDPNDRFSCISINQVIKRARLECLSSTLMGLRSLMPELISRAMVEKYKHGIHIRLKKLAVAEVNWKVGNSETIDIKRALVRDIFSQEFLGYQAPVQLIAGKENVVCGLFFFSIDSQGLYFQISRIEAFAWTLSIYRPEEGKQLLALSNELRVAAVDILENDQKSSKELKRLAVSFIRLLNSRNDKLANIKPRWDLCLSEMTQTLAHLKVFESFKDSFKQSILRSAMTENSNMFFNRNFNFQILEDSSPEFRPPSSP</sequence>
<dbReference type="EMBL" id="LNYS01000006">
    <property type="protein sequence ID" value="KTD51476.1"/>
    <property type="molecule type" value="Genomic_DNA"/>
</dbReference>
<dbReference type="PATRIC" id="fig|45073.5.peg.345"/>
<gene>
    <name evidence="1" type="primary">recN_1</name>
    <name evidence="1" type="ORF">Lqui_0320</name>
</gene>
<name>A0A0W0Y4D4_9GAMM</name>
<evidence type="ECO:0000313" key="2">
    <source>
        <dbReference type="Proteomes" id="UP000054618"/>
    </source>
</evidence>
<keyword evidence="2" id="KW-1185">Reference proteome</keyword>
<comment type="caution">
    <text evidence="1">The sequence shown here is derived from an EMBL/GenBank/DDBJ whole genome shotgun (WGS) entry which is preliminary data.</text>
</comment>
<dbReference type="OrthoDB" id="5654032at2"/>
<protein>
    <submittedName>
        <fullName evidence="1">DNA repair protein</fullName>
    </submittedName>
</protein>
<dbReference type="Proteomes" id="UP000054618">
    <property type="component" value="Unassembled WGS sequence"/>
</dbReference>
<dbReference type="RefSeq" id="WP_058506454.1">
    <property type="nucleotide sequence ID" value="NZ_CAAAIK010000019.1"/>
</dbReference>
<dbReference type="STRING" id="45073.Lqui_0320"/>
<organism evidence="1 2">
    <name type="scientific">Legionella quinlivanii</name>
    <dbReference type="NCBI Taxonomy" id="45073"/>
    <lineage>
        <taxon>Bacteria</taxon>
        <taxon>Pseudomonadati</taxon>
        <taxon>Pseudomonadota</taxon>
        <taxon>Gammaproteobacteria</taxon>
        <taxon>Legionellales</taxon>
        <taxon>Legionellaceae</taxon>
        <taxon>Legionella</taxon>
    </lineage>
</organism>
<evidence type="ECO:0000313" key="1">
    <source>
        <dbReference type="EMBL" id="KTD51476.1"/>
    </source>
</evidence>
<dbReference type="AlphaFoldDB" id="A0A0W0Y4D4"/>